<dbReference type="Pfam" id="PF01541">
    <property type="entry name" value="GIY-YIG"/>
    <property type="match status" value="1"/>
</dbReference>
<organism evidence="3 4">
    <name type="scientific">Chryseobacterium rhizosphaerae</name>
    <dbReference type="NCBI Taxonomy" id="395937"/>
    <lineage>
        <taxon>Bacteria</taxon>
        <taxon>Pseudomonadati</taxon>
        <taxon>Bacteroidota</taxon>
        <taxon>Flavobacteriia</taxon>
        <taxon>Flavobacteriales</taxon>
        <taxon>Weeksellaceae</taxon>
        <taxon>Chryseobacterium group</taxon>
        <taxon>Chryseobacterium</taxon>
    </lineage>
</organism>
<dbReference type="Proteomes" id="UP000256491">
    <property type="component" value="Unassembled WGS sequence"/>
</dbReference>
<dbReference type="CDD" id="cd10449">
    <property type="entry name" value="GIY-YIG_SLX1_like"/>
    <property type="match status" value="1"/>
</dbReference>
<proteinExistence type="inferred from homology"/>
<dbReference type="InterPro" id="IPR000305">
    <property type="entry name" value="GIY-YIG_endonuc"/>
</dbReference>
<dbReference type="PANTHER" id="PTHR34477:SF5">
    <property type="entry name" value="BSL5627 PROTEIN"/>
    <property type="match status" value="1"/>
</dbReference>
<gene>
    <name evidence="3" type="ORF">DRF57_22765</name>
</gene>
<feature type="domain" description="GIY-YIG" evidence="2">
    <location>
        <begin position="1"/>
        <end position="78"/>
    </location>
</feature>
<accession>A0ABX9IDM3</accession>
<dbReference type="InterPro" id="IPR035901">
    <property type="entry name" value="GIY-YIG_endonuc_sf"/>
</dbReference>
<dbReference type="SUPFAM" id="SSF82771">
    <property type="entry name" value="GIY-YIG endonuclease"/>
    <property type="match status" value="1"/>
</dbReference>
<protein>
    <submittedName>
        <fullName evidence="3">GIY-YIG nuclease family protein</fullName>
    </submittedName>
</protein>
<comment type="similarity">
    <text evidence="1">Belongs to the UPF0213 family.</text>
</comment>
<keyword evidence="4" id="KW-1185">Reference proteome</keyword>
<dbReference type="EMBL" id="QNUF01000048">
    <property type="protein sequence ID" value="REC69877.1"/>
    <property type="molecule type" value="Genomic_DNA"/>
</dbReference>
<feature type="non-terminal residue" evidence="3">
    <location>
        <position position="79"/>
    </location>
</feature>
<comment type="caution">
    <text evidence="3">The sequence shown here is derived from an EMBL/GenBank/DDBJ whole genome shotgun (WGS) entry which is preliminary data.</text>
</comment>
<sequence length="79" mass="9440">MCCCCYILYSQSLEKYYIGHSCEDIQERLRKHLSEHKGFTAKAKDWTIVYHEVFDSKSAAYKREREIKAWKSKSKIQTL</sequence>
<dbReference type="InterPro" id="IPR050190">
    <property type="entry name" value="UPF0213_domain"/>
</dbReference>
<dbReference type="Gene3D" id="3.40.1440.10">
    <property type="entry name" value="GIY-YIG endonuclease"/>
    <property type="match status" value="1"/>
</dbReference>
<evidence type="ECO:0000256" key="1">
    <source>
        <dbReference type="ARBA" id="ARBA00007435"/>
    </source>
</evidence>
<evidence type="ECO:0000313" key="4">
    <source>
        <dbReference type="Proteomes" id="UP000256491"/>
    </source>
</evidence>
<reference evidence="3 4" key="1">
    <citation type="journal article" date="2010" name="Syst. Appl. Microbiol.">
        <title>Four new species of Chryseobacterium from the rhizosphere of coastal sand dune plants, Chryseobacterium elymi sp. nov., Chryseobacterium hagamense sp. nov., Chryseobacterium lathyri sp. nov. and Chryseobacterium rhizosphaerae sp. nov.</title>
        <authorList>
            <person name="Cho S.H."/>
            <person name="Lee K.S."/>
            <person name="Shin D.S."/>
            <person name="Han J.H."/>
            <person name="Park K.S."/>
            <person name="Lee C.H."/>
            <person name="Park K.H."/>
            <person name="Kim S.B."/>
        </authorList>
    </citation>
    <scope>NUCLEOTIDE SEQUENCE [LARGE SCALE GENOMIC DNA]</scope>
    <source>
        <strain evidence="3 4">KCTC 22548</strain>
    </source>
</reference>
<name>A0ABX9IDM3_9FLAO</name>
<dbReference type="PANTHER" id="PTHR34477">
    <property type="entry name" value="UPF0213 PROTEIN YHBQ"/>
    <property type="match status" value="1"/>
</dbReference>
<evidence type="ECO:0000259" key="2">
    <source>
        <dbReference type="PROSITE" id="PS50164"/>
    </source>
</evidence>
<evidence type="ECO:0000313" key="3">
    <source>
        <dbReference type="EMBL" id="REC69877.1"/>
    </source>
</evidence>
<dbReference type="PROSITE" id="PS50164">
    <property type="entry name" value="GIY_YIG"/>
    <property type="match status" value="1"/>
</dbReference>
<dbReference type="RefSeq" id="WP_133297560.1">
    <property type="nucleotide sequence ID" value="NZ_QNUF01000048.1"/>
</dbReference>